<reference evidence="6" key="1">
    <citation type="submission" date="2023-02" db="EMBL/GenBank/DDBJ databases">
        <title>Genome of toxic invasive species Heracleum sosnowskyi carries increased number of genes despite the absence of recent whole-genome duplications.</title>
        <authorList>
            <person name="Schelkunov M."/>
            <person name="Shtratnikova V."/>
            <person name="Makarenko M."/>
            <person name="Klepikova A."/>
            <person name="Omelchenko D."/>
            <person name="Novikova G."/>
            <person name="Obukhova E."/>
            <person name="Bogdanov V."/>
            <person name="Penin A."/>
            <person name="Logacheva M."/>
        </authorList>
    </citation>
    <scope>NUCLEOTIDE SEQUENCE</scope>
    <source>
        <strain evidence="6">Hsosn_3</strain>
        <tissue evidence="6">Leaf</tissue>
    </source>
</reference>
<dbReference type="CDD" id="cd16448">
    <property type="entry name" value="RING-H2"/>
    <property type="match status" value="1"/>
</dbReference>
<dbReference type="Proteomes" id="UP001237642">
    <property type="component" value="Unassembled WGS sequence"/>
</dbReference>
<dbReference type="PANTHER" id="PTHR45969:SF81">
    <property type="entry name" value="OS08G0157400 PROTEIN"/>
    <property type="match status" value="1"/>
</dbReference>
<dbReference type="PANTHER" id="PTHR45969">
    <property type="entry name" value="RING ZINC FINGER PROTEIN-RELATED"/>
    <property type="match status" value="1"/>
</dbReference>
<dbReference type="InterPro" id="IPR001841">
    <property type="entry name" value="Znf_RING"/>
</dbReference>
<dbReference type="InterPro" id="IPR013083">
    <property type="entry name" value="Znf_RING/FYVE/PHD"/>
</dbReference>
<evidence type="ECO:0000256" key="2">
    <source>
        <dbReference type="ARBA" id="ARBA00022771"/>
    </source>
</evidence>
<accession>A0AAD8N015</accession>
<organism evidence="6 7">
    <name type="scientific">Heracleum sosnowskyi</name>
    <dbReference type="NCBI Taxonomy" id="360622"/>
    <lineage>
        <taxon>Eukaryota</taxon>
        <taxon>Viridiplantae</taxon>
        <taxon>Streptophyta</taxon>
        <taxon>Embryophyta</taxon>
        <taxon>Tracheophyta</taxon>
        <taxon>Spermatophyta</taxon>
        <taxon>Magnoliopsida</taxon>
        <taxon>eudicotyledons</taxon>
        <taxon>Gunneridae</taxon>
        <taxon>Pentapetalae</taxon>
        <taxon>asterids</taxon>
        <taxon>campanulids</taxon>
        <taxon>Apiales</taxon>
        <taxon>Apiaceae</taxon>
        <taxon>Apioideae</taxon>
        <taxon>apioid superclade</taxon>
        <taxon>Tordylieae</taxon>
        <taxon>Tordyliinae</taxon>
        <taxon>Heracleum</taxon>
    </lineage>
</organism>
<dbReference type="SMART" id="SM00184">
    <property type="entry name" value="RING"/>
    <property type="match status" value="1"/>
</dbReference>
<sequence length="167" mass="19096">MRMNLKLPSEYNIFMLLLLLILLICILHYLFPKLNPGSIRQSFLLSYLPYFFATKKYPDGVKLSNYQEEEGAKGGQECSVCLSEIKQGDEIMQLRCHHFFHALCLKKWLVSYGQFTCPFCRASLSPSSSSPSSRTTTVVYSESGVEVISYNFFSSSGSRRRNTWGLM</sequence>
<evidence type="ECO:0000313" key="7">
    <source>
        <dbReference type="Proteomes" id="UP001237642"/>
    </source>
</evidence>
<feature type="domain" description="RING-type" evidence="5">
    <location>
        <begin position="78"/>
        <end position="121"/>
    </location>
</feature>
<evidence type="ECO:0000259" key="5">
    <source>
        <dbReference type="PROSITE" id="PS50089"/>
    </source>
</evidence>
<dbReference type="AlphaFoldDB" id="A0AAD8N015"/>
<evidence type="ECO:0000256" key="3">
    <source>
        <dbReference type="ARBA" id="ARBA00022833"/>
    </source>
</evidence>
<evidence type="ECO:0000256" key="4">
    <source>
        <dbReference type="PROSITE-ProRule" id="PRU00175"/>
    </source>
</evidence>
<evidence type="ECO:0000256" key="1">
    <source>
        <dbReference type="ARBA" id="ARBA00022723"/>
    </source>
</evidence>
<keyword evidence="7" id="KW-1185">Reference proteome</keyword>
<reference evidence="6" key="2">
    <citation type="submission" date="2023-05" db="EMBL/GenBank/DDBJ databases">
        <authorList>
            <person name="Schelkunov M.I."/>
        </authorList>
    </citation>
    <scope>NUCLEOTIDE SEQUENCE</scope>
    <source>
        <strain evidence="6">Hsosn_3</strain>
        <tissue evidence="6">Leaf</tissue>
    </source>
</reference>
<dbReference type="EMBL" id="JAUIZM010000004">
    <property type="protein sequence ID" value="KAK1389898.1"/>
    <property type="molecule type" value="Genomic_DNA"/>
</dbReference>
<dbReference type="PROSITE" id="PS50089">
    <property type="entry name" value="ZF_RING_2"/>
    <property type="match status" value="1"/>
</dbReference>
<protein>
    <submittedName>
        <fullName evidence="6">RING-type domain-containing protein</fullName>
    </submittedName>
</protein>
<dbReference type="Pfam" id="PF13639">
    <property type="entry name" value="zf-RING_2"/>
    <property type="match status" value="1"/>
</dbReference>
<evidence type="ECO:0000313" key="6">
    <source>
        <dbReference type="EMBL" id="KAK1389898.1"/>
    </source>
</evidence>
<keyword evidence="2 4" id="KW-0863">Zinc-finger</keyword>
<dbReference type="GO" id="GO:0061630">
    <property type="term" value="F:ubiquitin protein ligase activity"/>
    <property type="evidence" value="ECO:0007669"/>
    <property type="project" value="TreeGrafter"/>
</dbReference>
<dbReference type="GO" id="GO:0008270">
    <property type="term" value="F:zinc ion binding"/>
    <property type="evidence" value="ECO:0007669"/>
    <property type="project" value="UniProtKB-KW"/>
</dbReference>
<keyword evidence="3" id="KW-0862">Zinc</keyword>
<comment type="caution">
    <text evidence="6">The sequence shown here is derived from an EMBL/GenBank/DDBJ whole genome shotgun (WGS) entry which is preliminary data.</text>
</comment>
<dbReference type="Gene3D" id="3.30.40.10">
    <property type="entry name" value="Zinc/RING finger domain, C3HC4 (zinc finger)"/>
    <property type="match status" value="1"/>
</dbReference>
<name>A0AAD8N015_9APIA</name>
<dbReference type="SUPFAM" id="SSF57850">
    <property type="entry name" value="RING/U-box"/>
    <property type="match status" value="1"/>
</dbReference>
<gene>
    <name evidence="6" type="ORF">POM88_018076</name>
</gene>
<proteinExistence type="predicted"/>
<keyword evidence="1" id="KW-0479">Metal-binding</keyword>
<dbReference type="GO" id="GO:0016567">
    <property type="term" value="P:protein ubiquitination"/>
    <property type="evidence" value="ECO:0007669"/>
    <property type="project" value="TreeGrafter"/>
</dbReference>